<gene>
    <name evidence="4" type="ORF">BU112_03565</name>
</gene>
<organism evidence="4 5">
    <name type="scientific">Staphylococcus shinii</name>
    <dbReference type="NCBI Taxonomy" id="2912228"/>
    <lineage>
        <taxon>Bacteria</taxon>
        <taxon>Bacillati</taxon>
        <taxon>Bacillota</taxon>
        <taxon>Bacilli</taxon>
        <taxon>Bacillales</taxon>
        <taxon>Staphylococcaceae</taxon>
        <taxon>Staphylococcus</taxon>
    </lineage>
</organism>
<dbReference type="OrthoDB" id="9810250at2"/>
<dbReference type="GO" id="GO:0003677">
    <property type="term" value="F:DNA binding"/>
    <property type="evidence" value="ECO:0007669"/>
    <property type="project" value="UniProtKB-UniRule"/>
</dbReference>
<dbReference type="RefSeq" id="WP_039069168.1">
    <property type="nucleotide sequence ID" value="NZ_CP068712.1"/>
</dbReference>
<keyword evidence="5" id="KW-1185">Reference proteome</keyword>
<dbReference type="AlphaFoldDB" id="A0A418IHT9"/>
<protein>
    <submittedName>
        <fullName evidence="4">TetR/AcrR family transcriptional regulator</fullName>
    </submittedName>
</protein>
<evidence type="ECO:0000259" key="3">
    <source>
        <dbReference type="PROSITE" id="PS50977"/>
    </source>
</evidence>
<keyword evidence="1 2" id="KW-0238">DNA-binding</keyword>
<dbReference type="PANTHER" id="PTHR43479">
    <property type="entry name" value="ACREF/ENVCD OPERON REPRESSOR-RELATED"/>
    <property type="match status" value="1"/>
</dbReference>
<dbReference type="SUPFAM" id="SSF46689">
    <property type="entry name" value="Homeodomain-like"/>
    <property type="match status" value="1"/>
</dbReference>
<comment type="caution">
    <text evidence="4">The sequence shown here is derived from an EMBL/GenBank/DDBJ whole genome shotgun (WGS) entry which is preliminary data.</text>
</comment>
<evidence type="ECO:0000256" key="2">
    <source>
        <dbReference type="PROSITE-ProRule" id="PRU00335"/>
    </source>
</evidence>
<name>A0A418IHT9_9STAP</name>
<sequence length="187" mass="21770">MPTTHVDPRITRTKKLLMDAFRAIAKEKKLQSITVKDITDRATVNRATFYAHFYDKYDIMDYTLSETLLNNLNDSLNVSTELNEETLCKSFITITSYIQETHNECKLNSEAYGQVVEKKVKEELEDIFLTLLVKQHTNEQRETLATTARFLSWGLYGIAKHWFHTSQLPAQIYIKQALPFLMNQNNN</sequence>
<accession>A0A418IHT9</accession>
<dbReference type="Gene3D" id="1.10.357.10">
    <property type="entry name" value="Tetracycline Repressor, domain 2"/>
    <property type="match status" value="1"/>
</dbReference>
<evidence type="ECO:0000256" key="1">
    <source>
        <dbReference type="ARBA" id="ARBA00023125"/>
    </source>
</evidence>
<evidence type="ECO:0000313" key="5">
    <source>
        <dbReference type="Proteomes" id="UP000286317"/>
    </source>
</evidence>
<dbReference type="InterPro" id="IPR050624">
    <property type="entry name" value="HTH-type_Tx_Regulator"/>
</dbReference>
<dbReference type="EMBL" id="QXUF01000015">
    <property type="protein sequence ID" value="RIN02170.1"/>
    <property type="molecule type" value="Genomic_DNA"/>
</dbReference>
<dbReference type="PROSITE" id="PS50977">
    <property type="entry name" value="HTH_TETR_2"/>
    <property type="match status" value="1"/>
</dbReference>
<feature type="domain" description="HTH tetR-type" evidence="3">
    <location>
        <begin position="11"/>
        <end position="71"/>
    </location>
</feature>
<dbReference type="PANTHER" id="PTHR43479:SF7">
    <property type="entry name" value="TETR-FAMILY TRANSCRIPTIONAL REGULATOR"/>
    <property type="match status" value="1"/>
</dbReference>
<dbReference type="InterPro" id="IPR009057">
    <property type="entry name" value="Homeodomain-like_sf"/>
</dbReference>
<dbReference type="Pfam" id="PF00440">
    <property type="entry name" value="TetR_N"/>
    <property type="match status" value="1"/>
</dbReference>
<evidence type="ECO:0000313" key="4">
    <source>
        <dbReference type="EMBL" id="RIN02170.1"/>
    </source>
</evidence>
<proteinExistence type="predicted"/>
<dbReference type="InterPro" id="IPR001647">
    <property type="entry name" value="HTH_TetR"/>
</dbReference>
<dbReference type="GeneID" id="79051457"/>
<feature type="DNA-binding region" description="H-T-H motif" evidence="2">
    <location>
        <begin position="34"/>
        <end position="53"/>
    </location>
</feature>
<dbReference type="Proteomes" id="UP000286317">
    <property type="component" value="Unassembled WGS sequence"/>
</dbReference>
<reference evidence="4 5" key="1">
    <citation type="journal article" date="2016" name="Front. Microbiol.">
        <title>Comprehensive Phylogenetic Analysis of Bovine Non-aureus Staphylococci Species Based on Whole-Genome Sequencing.</title>
        <authorList>
            <person name="Naushad S."/>
            <person name="Barkema H.W."/>
            <person name="Luby C."/>
            <person name="Condas L.A."/>
            <person name="Nobrega D.B."/>
            <person name="Carson D.A."/>
            <person name="De Buck J."/>
        </authorList>
    </citation>
    <scope>NUCLEOTIDE SEQUENCE [LARGE SCALE GENOMIC DNA]</scope>
    <source>
        <strain evidence="4 5">SNUC 4554</strain>
    </source>
</reference>